<accession>A0ABR0IG47</accession>
<gene>
    <name evidence="1" type="ORF">QC764_0031730</name>
</gene>
<evidence type="ECO:0000313" key="2">
    <source>
        <dbReference type="Proteomes" id="UP001323617"/>
    </source>
</evidence>
<dbReference type="RefSeq" id="XP_062802614.1">
    <property type="nucleotide sequence ID" value="XM_062940193.1"/>
</dbReference>
<evidence type="ECO:0000313" key="1">
    <source>
        <dbReference type="EMBL" id="KAK4679144.1"/>
    </source>
</evidence>
<dbReference type="EMBL" id="JAFFHC010000002">
    <property type="protein sequence ID" value="KAK4679144.1"/>
    <property type="molecule type" value="Genomic_DNA"/>
</dbReference>
<keyword evidence="2" id="KW-1185">Reference proteome</keyword>
<dbReference type="Proteomes" id="UP001323617">
    <property type="component" value="Unassembled WGS sequence"/>
</dbReference>
<protein>
    <submittedName>
        <fullName evidence="1">Uncharacterized protein</fullName>
    </submittedName>
</protein>
<organism evidence="1 2">
    <name type="scientific">Podospora pseudoanserina</name>
    <dbReference type="NCBI Taxonomy" id="2609844"/>
    <lineage>
        <taxon>Eukaryota</taxon>
        <taxon>Fungi</taxon>
        <taxon>Dikarya</taxon>
        <taxon>Ascomycota</taxon>
        <taxon>Pezizomycotina</taxon>
        <taxon>Sordariomycetes</taxon>
        <taxon>Sordariomycetidae</taxon>
        <taxon>Sordariales</taxon>
        <taxon>Podosporaceae</taxon>
        <taxon>Podospora</taxon>
    </lineage>
</organism>
<dbReference type="GeneID" id="87960706"/>
<reference evidence="1 2" key="1">
    <citation type="journal article" date="2023" name="bioRxiv">
        <title>High-quality genome assemblies of four members of thePodospora anserinaspecies complex.</title>
        <authorList>
            <person name="Ament-Velasquez S.L."/>
            <person name="Vogan A.A."/>
            <person name="Wallerman O."/>
            <person name="Hartmann F."/>
            <person name="Gautier V."/>
            <person name="Silar P."/>
            <person name="Giraud T."/>
            <person name="Johannesson H."/>
        </authorList>
    </citation>
    <scope>NUCLEOTIDE SEQUENCE [LARGE SCALE GENOMIC DNA]</scope>
    <source>
        <strain evidence="1 2">CBS 124.78</strain>
    </source>
</reference>
<name>A0ABR0IG47_9PEZI</name>
<sequence>MYQRPARSVSAGLMSATRRQLGNLRRATPTPVCLLRCRWCKIRSTHYVIRSYPNVLSLHGTHTAPCRLTGGWLASSYPTKIQAPRCSVMMCTLRLSIEKSRLKRDWQLCGAWKGYIDASIAVFLSSRSNFRSSSSSHYCGLKSRLEVVDKSCLVI</sequence>
<proteinExistence type="predicted"/>
<comment type="caution">
    <text evidence="1">The sequence shown here is derived from an EMBL/GenBank/DDBJ whole genome shotgun (WGS) entry which is preliminary data.</text>
</comment>